<feature type="region of interest" description="Disordered" evidence="1">
    <location>
        <begin position="109"/>
        <end position="144"/>
    </location>
</feature>
<comment type="caution">
    <text evidence="2">The sequence shown here is derived from an EMBL/GenBank/DDBJ whole genome shotgun (WGS) entry which is preliminary data.</text>
</comment>
<evidence type="ECO:0000313" key="3">
    <source>
        <dbReference type="Proteomes" id="UP000775213"/>
    </source>
</evidence>
<evidence type="ECO:0000256" key="1">
    <source>
        <dbReference type="SAM" id="MobiDB-lite"/>
    </source>
</evidence>
<reference evidence="2 3" key="1">
    <citation type="journal article" date="2021" name="Hortic Res">
        <title>Chromosome-scale assembly of the Dendrobium chrysotoxum genome enhances the understanding of orchid evolution.</title>
        <authorList>
            <person name="Zhang Y."/>
            <person name="Zhang G.Q."/>
            <person name="Zhang D."/>
            <person name="Liu X.D."/>
            <person name="Xu X.Y."/>
            <person name="Sun W.H."/>
            <person name="Yu X."/>
            <person name="Zhu X."/>
            <person name="Wang Z.W."/>
            <person name="Zhao X."/>
            <person name="Zhong W.Y."/>
            <person name="Chen H."/>
            <person name="Yin W.L."/>
            <person name="Huang T."/>
            <person name="Niu S.C."/>
            <person name="Liu Z.J."/>
        </authorList>
    </citation>
    <scope>NUCLEOTIDE SEQUENCE [LARGE SCALE GENOMIC DNA]</scope>
    <source>
        <strain evidence="2">Lindl</strain>
    </source>
</reference>
<dbReference type="Proteomes" id="UP000775213">
    <property type="component" value="Unassembled WGS sequence"/>
</dbReference>
<proteinExistence type="predicted"/>
<gene>
    <name evidence="2" type="ORF">IEQ34_018888</name>
</gene>
<accession>A0AAV7FPR1</accession>
<evidence type="ECO:0000313" key="2">
    <source>
        <dbReference type="EMBL" id="KAH0451589.1"/>
    </source>
</evidence>
<protein>
    <submittedName>
        <fullName evidence="2">Uncharacterized protein</fullName>
    </submittedName>
</protein>
<sequence length="144" mass="16149">MQLHHLNITFDIWDSRICLRPSTSGLGTTIFRSKRPGLTSALSNDSGKFKLIQCHLHVLLILWVTAPTYCINLINKNNTGRSFLRRSKKVPDPPSSHAHKHLLKLTATAREKGNSSFPRNSSCKHSLSGARGTDKQDTFRKLTT</sequence>
<keyword evidence="3" id="KW-1185">Reference proteome</keyword>
<feature type="compositionally biased region" description="Basic and acidic residues" evidence="1">
    <location>
        <begin position="132"/>
        <end position="144"/>
    </location>
</feature>
<feature type="compositionally biased region" description="Polar residues" evidence="1">
    <location>
        <begin position="114"/>
        <end position="125"/>
    </location>
</feature>
<dbReference type="EMBL" id="JAGFBR010000017">
    <property type="protein sequence ID" value="KAH0451589.1"/>
    <property type="molecule type" value="Genomic_DNA"/>
</dbReference>
<organism evidence="2 3">
    <name type="scientific">Dendrobium chrysotoxum</name>
    <name type="common">Orchid</name>
    <dbReference type="NCBI Taxonomy" id="161865"/>
    <lineage>
        <taxon>Eukaryota</taxon>
        <taxon>Viridiplantae</taxon>
        <taxon>Streptophyta</taxon>
        <taxon>Embryophyta</taxon>
        <taxon>Tracheophyta</taxon>
        <taxon>Spermatophyta</taxon>
        <taxon>Magnoliopsida</taxon>
        <taxon>Liliopsida</taxon>
        <taxon>Asparagales</taxon>
        <taxon>Orchidaceae</taxon>
        <taxon>Epidendroideae</taxon>
        <taxon>Malaxideae</taxon>
        <taxon>Dendrobiinae</taxon>
        <taxon>Dendrobium</taxon>
    </lineage>
</organism>
<name>A0AAV7FPR1_DENCH</name>
<dbReference type="AlphaFoldDB" id="A0AAV7FPR1"/>